<evidence type="ECO:0000313" key="3">
    <source>
        <dbReference type="Proteomes" id="UP000665181"/>
    </source>
</evidence>
<keyword evidence="2" id="KW-0614">Plasmid</keyword>
<accession>A0A8I2BAU8</accession>
<proteinExistence type="predicted"/>
<dbReference type="EMBL" id="CP120574">
    <property type="protein sequence ID" value="WEY82935.1"/>
    <property type="molecule type" value="Genomic_DNA"/>
</dbReference>
<name>A0A8I2BAU8_BACIU</name>
<dbReference type="RefSeq" id="WP_208556761.1">
    <property type="nucleotide sequence ID" value="NZ_JAGFPW010000026.1"/>
</dbReference>
<evidence type="ECO:0000313" key="1">
    <source>
        <dbReference type="EMBL" id="MBO3796470.1"/>
    </source>
</evidence>
<dbReference type="AlphaFoldDB" id="A0A8I2BAU8"/>
<reference evidence="1" key="1">
    <citation type="submission" date="2021-03" db="EMBL/GenBank/DDBJ databases">
        <title>Isolation of Bacillus subtilis from fermented food sample.</title>
        <authorList>
            <person name="Lakshmanan V."/>
            <person name="Athira K."/>
            <person name="Rajagopal K."/>
        </authorList>
    </citation>
    <scope>NUCLEOTIDE SEQUENCE</scope>
    <source>
        <strain evidence="1">S1</strain>
    </source>
</reference>
<dbReference type="Proteomes" id="UP000665181">
    <property type="component" value="Unassembled WGS sequence"/>
</dbReference>
<sequence length="97" mass="11718">MVLKRNDFQTEKEYKKYTKTSEFLLNYSWEGKSEKEVIHEMALPLEEQVYLSEAMEQLKKENDFSGMSLDRYILKKLDESEQDSFDMDDVIFIERDE</sequence>
<evidence type="ECO:0000313" key="4">
    <source>
        <dbReference type="Proteomes" id="UP001214898"/>
    </source>
</evidence>
<gene>
    <name evidence="1" type="ORF">J5227_19675</name>
    <name evidence="2" type="ORF">P5633_00015</name>
</gene>
<dbReference type="EMBL" id="JAGFPW010000026">
    <property type="protein sequence ID" value="MBO3796470.1"/>
    <property type="molecule type" value="Genomic_DNA"/>
</dbReference>
<reference evidence="2" key="2">
    <citation type="submission" date="2023-03" db="EMBL/GenBank/DDBJ databases">
        <title>Complete genome sequences of 52 Bacillus and Priestia strains isolated from West-African fermentations and 26 reference strains from the DSMZ collection.</title>
        <authorList>
            <person name="Wiedenbein E.S."/>
            <person name="Canoy T.S."/>
            <person name="Hui Y."/>
            <person name="Parkouda C."/>
            <person name="Dawende C."/>
            <person name="Ametefe E."/>
            <person name="Jespersen L."/>
            <person name="Nielsen D.S."/>
        </authorList>
    </citation>
    <scope>NUCLEOTIDE SEQUENCE</scope>
    <source>
        <strain evidence="2">PRO56</strain>
        <plasmid evidence="2">unnamed1</plasmid>
    </source>
</reference>
<geneLocation type="plasmid" evidence="2 4">
    <name>unnamed1</name>
</geneLocation>
<organism evidence="1 3">
    <name type="scientific">Bacillus subtilis</name>
    <dbReference type="NCBI Taxonomy" id="1423"/>
    <lineage>
        <taxon>Bacteria</taxon>
        <taxon>Bacillati</taxon>
        <taxon>Bacillota</taxon>
        <taxon>Bacilli</taxon>
        <taxon>Bacillales</taxon>
        <taxon>Bacillaceae</taxon>
        <taxon>Bacillus</taxon>
    </lineage>
</organism>
<protein>
    <submittedName>
        <fullName evidence="1">Uncharacterized protein</fullName>
    </submittedName>
</protein>
<evidence type="ECO:0000313" key="2">
    <source>
        <dbReference type="EMBL" id="WEY82935.1"/>
    </source>
</evidence>
<dbReference type="Proteomes" id="UP001214898">
    <property type="component" value="Plasmid unnamed1"/>
</dbReference>